<feature type="site" description="Increases basicity of active site His" evidence="5">
    <location>
        <position position="140"/>
    </location>
</feature>
<dbReference type="InterPro" id="IPR011004">
    <property type="entry name" value="Trimer_LpxA-like_sf"/>
</dbReference>
<evidence type="ECO:0000256" key="5">
    <source>
        <dbReference type="PIRSR" id="PIRSR620019-1"/>
    </source>
</evidence>
<dbReference type="Pfam" id="PF00132">
    <property type="entry name" value="Hexapep"/>
    <property type="match status" value="2"/>
</dbReference>
<dbReference type="NCBIfam" id="TIGR03570">
    <property type="entry name" value="NeuD_NnaD"/>
    <property type="match status" value="1"/>
</dbReference>
<dbReference type="Proteomes" id="UP000248395">
    <property type="component" value="Unassembled WGS sequence"/>
</dbReference>
<evidence type="ECO:0000259" key="7">
    <source>
        <dbReference type="Pfam" id="PF17836"/>
    </source>
</evidence>
<dbReference type="Pfam" id="PF17836">
    <property type="entry name" value="PglD_N"/>
    <property type="match status" value="1"/>
</dbReference>
<keyword evidence="9" id="KW-1185">Reference proteome</keyword>
<keyword evidence="4" id="KW-0012">Acyltransferase</keyword>
<dbReference type="SUPFAM" id="SSF51161">
    <property type="entry name" value="Trimeric LpxA-like enzymes"/>
    <property type="match status" value="1"/>
</dbReference>
<keyword evidence="3" id="KW-0677">Repeat</keyword>
<accession>A0A318JJT7</accession>
<gene>
    <name evidence="8" type="ORF">DFR38_104140</name>
</gene>
<comment type="similarity">
    <text evidence="1">Belongs to the transferase hexapeptide repeat family.</text>
</comment>
<dbReference type="InterPro" id="IPR001451">
    <property type="entry name" value="Hexapep"/>
</dbReference>
<reference evidence="8 9" key="1">
    <citation type="submission" date="2018-05" db="EMBL/GenBank/DDBJ databases">
        <title>Genomic Encyclopedia of Type Strains, Phase IV (KMG-IV): sequencing the most valuable type-strain genomes for metagenomic binning, comparative biology and taxonomic classification.</title>
        <authorList>
            <person name="Goeker M."/>
        </authorList>
    </citation>
    <scope>NUCLEOTIDE SEQUENCE [LARGE SCALE GENOMIC DNA]</scope>
    <source>
        <strain evidence="8 9">DSM 25134</strain>
    </source>
</reference>
<evidence type="ECO:0000256" key="3">
    <source>
        <dbReference type="ARBA" id="ARBA00022737"/>
    </source>
</evidence>
<dbReference type="EMBL" id="QJKC01000004">
    <property type="protein sequence ID" value="PXX49498.1"/>
    <property type="molecule type" value="Genomic_DNA"/>
</dbReference>
<dbReference type="OrthoDB" id="9794407at2"/>
<dbReference type="PANTHER" id="PTHR43300:SF7">
    <property type="entry name" value="UDP-N-ACETYLBACILLOSAMINE N-ACETYLTRANSFERASE"/>
    <property type="match status" value="1"/>
</dbReference>
<sequence length="204" mass="20693">MSKPIYVLGAGGHAKVIIDALQSQGLTPSGVVDPVAQPGDKVLGIEVIGGDDVLQSFAPDSVWLANGVGATPKSRVNAKLFAIWRDKGYRFINVRHASAIVSVHAQAHEGSQIMAGAVVQASAVIGAGVVVNTGARIDHDCVIGQHCFIAPSVTMCGGVQVGERTFIGAGAVLLPGVRVGSNVLIAANAVVDADVADGGCLLRA</sequence>
<dbReference type="InterPro" id="IPR020019">
    <property type="entry name" value="AcTrfase_PglD-like"/>
</dbReference>
<dbReference type="InterPro" id="IPR018357">
    <property type="entry name" value="Hexapep_transf_CS"/>
</dbReference>
<name>A0A318JJT7_9NEIS</name>
<protein>
    <submittedName>
        <fullName evidence="8">UDP-perosamine 4-acetyltransferase</fullName>
    </submittedName>
</protein>
<dbReference type="PANTHER" id="PTHR43300">
    <property type="entry name" value="ACETYLTRANSFERASE"/>
    <property type="match status" value="1"/>
</dbReference>
<feature type="active site" description="Proton acceptor" evidence="5">
    <location>
        <position position="139"/>
    </location>
</feature>
<evidence type="ECO:0000256" key="4">
    <source>
        <dbReference type="ARBA" id="ARBA00023315"/>
    </source>
</evidence>
<dbReference type="AlphaFoldDB" id="A0A318JJT7"/>
<feature type="domain" description="PglD N-terminal" evidence="7">
    <location>
        <begin position="5"/>
        <end position="69"/>
    </location>
</feature>
<evidence type="ECO:0000256" key="1">
    <source>
        <dbReference type="ARBA" id="ARBA00007274"/>
    </source>
</evidence>
<dbReference type="PROSITE" id="PS00101">
    <property type="entry name" value="HEXAPEP_TRANSFERASES"/>
    <property type="match status" value="1"/>
</dbReference>
<dbReference type="InterPro" id="IPR050179">
    <property type="entry name" value="Trans_hexapeptide_repeat"/>
</dbReference>
<evidence type="ECO:0000256" key="6">
    <source>
        <dbReference type="PIRSR" id="PIRSR620019-2"/>
    </source>
</evidence>
<dbReference type="Gene3D" id="2.160.10.10">
    <property type="entry name" value="Hexapeptide repeat proteins"/>
    <property type="match status" value="1"/>
</dbReference>
<proteinExistence type="inferred from homology"/>
<dbReference type="RefSeq" id="WP_059284748.1">
    <property type="nucleotide sequence ID" value="NZ_LNQU01000007.1"/>
</dbReference>
<feature type="binding site" evidence="6">
    <location>
        <position position="69"/>
    </location>
    <ligand>
        <name>substrate</name>
    </ligand>
</feature>
<dbReference type="CDD" id="cd03360">
    <property type="entry name" value="LbH_AT_putative"/>
    <property type="match status" value="1"/>
</dbReference>
<comment type="caution">
    <text evidence="8">The sequence shown here is derived from an EMBL/GenBank/DDBJ whole genome shotgun (WGS) entry which is preliminary data.</text>
</comment>
<evidence type="ECO:0000313" key="9">
    <source>
        <dbReference type="Proteomes" id="UP000248395"/>
    </source>
</evidence>
<keyword evidence="2 8" id="KW-0808">Transferase</keyword>
<evidence type="ECO:0000313" key="8">
    <source>
        <dbReference type="EMBL" id="PXX49498.1"/>
    </source>
</evidence>
<evidence type="ECO:0000256" key="2">
    <source>
        <dbReference type="ARBA" id="ARBA00022679"/>
    </source>
</evidence>
<organism evidence="8 9">
    <name type="scientific">Aquitalea magnusonii</name>
    <dbReference type="NCBI Taxonomy" id="332411"/>
    <lineage>
        <taxon>Bacteria</taxon>
        <taxon>Pseudomonadati</taxon>
        <taxon>Pseudomonadota</taxon>
        <taxon>Betaproteobacteria</taxon>
        <taxon>Neisseriales</taxon>
        <taxon>Chromobacteriaceae</taxon>
        <taxon>Aquitalea</taxon>
    </lineage>
</organism>
<dbReference type="GO" id="GO:0016746">
    <property type="term" value="F:acyltransferase activity"/>
    <property type="evidence" value="ECO:0007669"/>
    <property type="project" value="UniProtKB-KW"/>
</dbReference>
<dbReference type="Gene3D" id="3.40.50.20">
    <property type="match status" value="1"/>
</dbReference>
<dbReference type="InterPro" id="IPR041561">
    <property type="entry name" value="PglD_N"/>
</dbReference>